<name>A0A916TJA2_9ACTN</name>
<gene>
    <name evidence="4" type="primary">paaX</name>
    <name evidence="4" type="ORF">GCM10011489_37980</name>
</gene>
<protein>
    <submittedName>
        <fullName evidence="4">PaaX family transcriptional regulator</fullName>
    </submittedName>
</protein>
<dbReference type="EMBL" id="BMGC01000055">
    <property type="protein sequence ID" value="GGB47175.1"/>
    <property type="molecule type" value="Genomic_DNA"/>
</dbReference>
<sequence length="303" mass="33771">MECDAARLYAVTMTTVTDSERSLREILDVGEDGAPPAPRHLLVTLFGTFGRTRDNWMSVAAIVRLMETLGVEGSSVRSAISRLKRKNILVAQRRGGSAGYSLSDHVLEVIGDGDDRIFVHRRATAADPWLVAVFSVPESERDKRHLLRTTLTRLGFGIVAPGVWVVPAVMADEVRRALRRSGLDEYVDLFAGGHVGFGDLSQKVSCWWDLDAVSREYRQFIDRYAQLAERVSESAPSDEDAFAVYVPMLTVWRRLPYRDPGIPLANLPSDWPAVAAEQIFAHLYEELHPAAERYVSEVDSSLT</sequence>
<dbReference type="InterPro" id="IPR036388">
    <property type="entry name" value="WH-like_DNA-bd_sf"/>
</dbReference>
<feature type="domain" description="Transcriptional repressor PaaX-like N-terminal" evidence="1">
    <location>
        <begin position="39"/>
        <end position="105"/>
    </location>
</feature>
<dbReference type="Pfam" id="PF07848">
    <property type="entry name" value="PaaX"/>
    <property type="match status" value="1"/>
</dbReference>
<dbReference type="InterPro" id="IPR013225">
    <property type="entry name" value="PaaX_C"/>
</dbReference>
<proteinExistence type="predicted"/>
<organism evidence="4 5">
    <name type="scientific">Gordonia jinhuaensis</name>
    <dbReference type="NCBI Taxonomy" id="1517702"/>
    <lineage>
        <taxon>Bacteria</taxon>
        <taxon>Bacillati</taxon>
        <taxon>Actinomycetota</taxon>
        <taxon>Actinomycetes</taxon>
        <taxon>Mycobacteriales</taxon>
        <taxon>Gordoniaceae</taxon>
        <taxon>Gordonia</taxon>
    </lineage>
</organism>
<comment type="caution">
    <text evidence="4">The sequence shown here is derived from an EMBL/GenBank/DDBJ whole genome shotgun (WGS) entry which is preliminary data.</text>
</comment>
<dbReference type="Pfam" id="PF20803">
    <property type="entry name" value="PaaX_M"/>
    <property type="match status" value="1"/>
</dbReference>
<reference evidence="4" key="1">
    <citation type="journal article" date="2014" name="Int. J. Syst. Evol. Microbiol.">
        <title>Complete genome sequence of Corynebacterium casei LMG S-19264T (=DSM 44701T), isolated from a smear-ripened cheese.</title>
        <authorList>
            <consortium name="US DOE Joint Genome Institute (JGI-PGF)"/>
            <person name="Walter F."/>
            <person name="Albersmeier A."/>
            <person name="Kalinowski J."/>
            <person name="Ruckert C."/>
        </authorList>
    </citation>
    <scope>NUCLEOTIDE SEQUENCE</scope>
    <source>
        <strain evidence="4">CGMCC 1.12827</strain>
    </source>
</reference>
<dbReference type="InterPro" id="IPR011965">
    <property type="entry name" value="PaaX_trns_reg"/>
</dbReference>
<dbReference type="Gene3D" id="3.30.70.2650">
    <property type="match status" value="1"/>
</dbReference>
<dbReference type="GO" id="GO:0006351">
    <property type="term" value="P:DNA-templated transcription"/>
    <property type="evidence" value="ECO:0007669"/>
    <property type="project" value="InterPro"/>
</dbReference>
<feature type="domain" description="Transcriptional repressor PaaX-like central Cas2-like" evidence="3">
    <location>
        <begin position="126"/>
        <end position="203"/>
    </location>
</feature>
<reference evidence="4" key="2">
    <citation type="submission" date="2020-09" db="EMBL/GenBank/DDBJ databases">
        <authorList>
            <person name="Sun Q."/>
            <person name="Zhou Y."/>
        </authorList>
    </citation>
    <scope>NUCLEOTIDE SEQUENCE</scope>
    <source>
        <strain evidence="4">CGMCC 1.12827</strain>
    </source>
</reference>
<feature type="domain" description="Transcriptional repressor PaaX-like C-terminal" evidence="2">
    <location>
        <begin position="208"/>
        <end position="296"/>
    </location>
</feature>
<dbReference type="Gene3D" id="1.10.10.10">
    <property type="entry name" value="Winged helix-like DNA-binding domain superfamily/Winged helix DNA-binding domain"/>
    <property type="match status" value="1"/>
</dbReference>
<dbReference type="AlphaFoldDB" id="A0A916TJA2"/>
<evidence type="ECO:0000313" key="5">
    <source>
        <dbReference type="Proteomes" id="UP000621454"/>
    </source>
</evidence>
<dbReference type="Pfam" id="PF08223">
    <property type="entry name" value="PaaX_C"/>
    <property type="match status" value="1"/>
</dbReference>
<evidence type="ECO:0000259" key="3">
    <source>
        <dbReference type="Pfam" id="PF20803"/>
    </source>
</evidence>
<evidence type="ECO:0000313" key="4">
    <source>
        <dbReference type="EMBL" id="GGB47175.1"/>
    </source>
</evidence>
<dbReference type="PANTHER" id="PTHR30319:SF1">
    <property type="entry name" value="TRANSCRIPTIONAL REPRESSOR PAAX"/>
    <property type="match status" value="1"/>
</dbReference>
<keyword evidence="5" id="KW-1185">Reference proteome</keyword>
<dbReference type="Gene3D" id="1.20.58.1460">
    <property type="match status" value="1"/>
</dbReference>
<dbReference type="Proteomes" id="UP000621454">
    <property type="component" value="Unassembled WGS sequence"/>
</dbReference>
<evidence type="ECO:0000259" key="2">
    <source>
        <dbReference type="Pfam" id="PF08223"/>
    </source>
</evidence>
<evidence type="ECO:0000259" key="1">
    <source>
        <dbReference type="Pfam" id="PF07848"/>
    </source>
</evidence>
<accession>A0A916TJA2</accession>
<dbReference type="InterPro" id="IPR012906">
    <property type="entry name" value="PaaX-like_N"/>
</dbReference>
<dbReference type="PIRSF" id="PIRSF020623">
    <property type="entry name" value="PaaX"/>
    <property type="match status" value="1"/>
</dbReference>
<dbReference type="InterPro" id="IPR048846">
    <property type="entry name" value="PaaX-like_central"/>
</dbReference>
<dbReference type="PANTHER" id="PTHR30319">
    <property type="entry name" value="PHENYLACETIC ACID REGULATOR-RELATED TRANSCRIPTIONAL REPRESSOR"/>
    <property type="match status" value="1"/>
</dbReference>